<keyword evidence="2" id="KW-1185">Reference proteome</keyword>
<evidence type="ECO:0000313" key="1">
    <source>
        <dbReference type="EMBL" id="KAG2501791.1"/>
    </source>
</evidence>
<proteinExistence type="predicted"/>
<organism evidence="1 2">
    <name type="scientific">Edaphochlamys debaryana</name>
    <dbReference type="NCBI Taxonomy" id="47281"/>
    <lineage>
        <taxon>Eukaryota</taxon>
        <taxon>Viridiplantae</taxon>
        <taxon>Chlorophyta</taxon>
        <taxon>core chlorophytes</taxon>
        <taxon>Chlorophyceae</taxon>
        <taxon>CS clade</taxon>
        <taxon>Chlamydomonadales</taxon>
        <taxon>Chlamydomonadales incertae sedis</taxon>
        <taxon>Edaphochlamys</taxon>
    </lineage>
</organism>
<dbReference type="Proteomes" id="UP000612055">
    <property type="component" value="Unassembled WGS sequence"/>
</dbReference>
<protein>
    <submittedName>
        <fullName evidence="1">Uncharacterized protein</fullName>
    </submittedName>
</protein>
<reference evidence="1" key="1">
    <citation type="journal article" date="2020" name="bioRxiv">
        <title>Comparative genomics of Chlamydomonas.</title>
        <authorList>
            <person name="Craig R.J."/>
            <person name="Hasan A.R."/>
            <person name="Ness R.W."/>
            <person name="Keightley P.D."/>
        </authorList>
    </citation>
    <scope>NUCLEOTIDE SEQUENCE</scope>
    <source>
        <strain evidence="1">CCAP 11/70</strain>
    </source>
</reference>
<evidence type="ECO:0000313" key="2">
    <source>
        <dbReference type="Proteomes" id="UP000612055"/>
    </source>
</evidence>
<dbReference type="EMBL" id="JAEHOE010000001">
    <property type="protein sequence ID" value="KAG2501791.1"/>
    <property type="molecule type" value="Genomic_DNA"/>
</dbReference>
<accession>A0A836C613</accession>
<name>A0A836C613_9CHLO</name>
<sequence>MFCPVCISAAIMANAPAIAAGALGGAAAVKAGIVCINNRRQGLQQQQQTERVRNQPRTMVDPLKINRYDEEEY</sequence>
<comment type="caution">
    <text evidence="1">The sequence shown here is derived from an EMBL/GenBank/DDBJ whole genome shotgun (WGS) entry which is preliminary data.</text>
</comment>
<gene>
    <name evidence="1" type="ORF">HYH03_000291</name>
</gene>
<dbReference type="AlphaFoldDB" id="A0A836C613"/>